<keyword evidence="2" id="KW-0804">Transcription</keyword>
<dbReference type="Gene3D" id="3.30.450.20">
    <property type="entry name" value="PAS domain"/>
    <property type="match status" value="1"/>
</dbReference>
<feature type="domain" description="PAS fold-4" evidence="4">
    <location>
        <begin position="5"/>
        <end position="103"/>
    </location>
</feature>
<name>A0A558FZT1_HALVO</name>
<reference evidence="8 9" key="1">
    <citation type="submission" date="2019-07" db="EMBL/GenBank/DDBJ databases">
        <title>Draft genome sequence of Haloferax volcanii SS0101, isolated from salt farm in Samut Sakhon, Thailand.</title>
        <authorList>
            <person name="Wanthongcharoen S."/>
            <person name="Yamprayoonswat W."/>
            <person name="Ruangsuj P."/>
            <person name="Thongpramul N."/>
            <person name="Jumpathong W."/>
            <person name="Sittihan S."/>
            <person name="Kanjanavas P."/>
            <person name="Yasawong M."/>
        </authorList>
    </citation>
    <scope>NUCLEOTIDE SEQUENCE [LARGE SCALE GENOMIC DNA]</scope>
    <source>
        <strain evidence="8 9">SS0101</strain>
    </source>
</reference>
<dbReference type="SUPFAM" id="SSF55781">
    <property type="entry name" value="GAF domain-like"/>
    <property type="match status" value="1"/>
</dbReference>
<dbReference type="Pfam" id="PF04967">
    <property type="entry name" value="HTH_10"/>
    <property type="match status" value="1"/>
</dbReference>
<evidence type="ECO:0000256" key="1">
    <source>
        <dbReference type="ARBA" id="ARBA00023015"/>
    </source>
</evidence>
<evidence type="ECO:0000313" key="7">
    <source>
        <dbReference type="EMBL" id="NLV04424.1"/>
    </source>
</evidence>
<keyword evidence="8" id="KW-0808">Transferase</keyword>
<feature type="domain" description="Bacterioopsin transcriptional activator GAF and HTH associated" evidence="6">
    <location>
        <begin position="292"/>
        <end position="445"/>
    </location>
</feature>
<dbReference type="Proteomes" id="UP000619835">
    <property type="component" value="Unassembled WGS sequence"/>
</dbReference>
<protein>
    <submittedName>
        <fullName evidence="7">GAF domain-containing protein</fullName>
    </submittedName>
    <submittedName>
        <fullName evidence="8">Histidine kinase</fullName>
    </submittedName>
</protein>
<keyword evidence="8" id="KW-0418">Kinase</keyword>
<gene>
    <name evidence="8" type="ORF">FQA18_17795</name>
    <name evidence="7" type="ORF">GOC85_17890</name>
</gene>
<feature type="domain" description="HTH bat-type" evidence="3">
    <location>
        <begin position="451"/>
        <end position="502"/>
    </location>
</feature>
<dbReference type="RefSeq" id="WP_006601546.1">
    <property type="nucleotide sequence ID" value="NZ_JAUDRO010000001.1"/>
</dbReference>
<dbReference type="PANTHER" id="PTHR34236">
    <property type="entry name" value="DIMETHYL SULFOXIDE REDUCTASE TRANSCRIPTIONAL ACTIVATOR"/>
    <property type="match status" value="1"/>
</dbReference>
<evidence type="ECO:0000259" key="6">
    <source>
        <dbReference type="Pfam" id="PF15915"/>
    </source>
</evidence>
<accession>A0A847U0P0</accession>
<dbReference type="InterPro" id="IPR031803">
    <property type="entry name" value="BAT_GAF/HTH-assoc"/>
</dbReference>
<reference evidence="7" key="2">
    <citation type="submission" date="2019-12" db="EMBL/GenBank/DDBJ databases">
        <title>Haloferax alexandrinus strain pws11.</title>
        <authorList>
            <person name="Verma D.K."/>
            <person name="Gopal K."/>
            <person name="Prasad E.S."/>
        </authorList>
    </citation>
    <scope>NUCLEOTIDE SEQUENCE</scope>
    <source>
        <strain evidence="7">Pws11</strain>
    </source>
</reference>
<evidence type="ECO:0000256" key="2">
    <source>
        <dbReference type="ARBA" id="ARBA00023163"/>
    </source>
</evidence>
<dbReference type="GO" id="GO:0016301">
    <property type="term" value="F:kinase activity"/>
    <property type="evidence" value="ECO:0007669"/>
    <property type="project" value="UniProtKB-KW"/>
</dbReference>
<organism evidence="8 9">
    <name type="scientific">Haloferax volcanii</name>
    <name type="common">Halobacterium volcanii</name>
    <dbReference type="NCBI Taxonomy" id="2246"/>
    <lineage>
        <taxon>Archaea</taxon>
        <taxon>Methanobacteriati</taxon>
        <taxon>Methanobacteriota</taxon>
        <taxon>Stenosarchaea group</taxon>
        <taxon>Halobacteria</taxon>
        <taxon>Halobacteriales</taxon>
        <taxon>Haloferacaceae</taxon>
        <taxon>Haloferax</taxon>
    </lineage>
</organism>
<comment type="caution">
    <text evidence="8">The sequence shown here is derived from an EMBL/GenBank/DDBJ whole genome shotgun (WGS) entry which is preliminary data.</text>
</comment>
<dbReference type="Pfam" id="PF08448">
    <property type="entry name" value="PAS_4"/>
    <property type="match status" value="1"/>
</dbReference>
<evidence type="ECO:0000313" key="8">
    <source>
        <dbReference type="EMBL" id="TVT91008.1"/>
    </source>
</evidence>
<evidence type="ECO:0000259" key="5">
    <source>
        <dbReference type="Pfam" id="PF13185"/>
    </source>
</evidence>
<dbReference type="PANTHER" id="PTHR34236:SF1">
    <property type="entry name" value="DIMETHYL SULFOXIDE REDUCTASE TRANSCRIPTIONAL ACTIVATOR"/>
    <property type="match status" value="1"/>
</dbReference>
<dbReference type="InterPro" id="IPR013656">
    <property type="entry name" value="PAS_4"/>
</dbReference>
<accession>A0A558FZT1</accession>
<dbReference type="Pfam" id="PF15915">
    <property type="entry name" value="BAT"/>
    <property type="match status" value="1"/>
</dbReference>
<dbReference type="EMBL" id="WOWC01000001">
    <property type="protein sequence ID" value="NLV04424.1"/>
    <property type="molecule type" value="Genomic_DNA"/>
</dbReference>
<evidence type="ECO:0000259" key="4">
    <source>
        <dbReference type="Pfam" id="PF08448"/>
    </source>
</evidence>
<keyword evidence="1" id="KW-0805">Transcription regulation</keyword>
<proteinExistence type="predicted"/>
<sequence>MDDRLRHAPVGVLAVSADGTVNDINEVARSRIGAAGDVVGAPLAEVFPRSVEDSLLLAFEGSSITETSFEEYYPELERWLGVSVASTDDGVAIYVEDVTERRRHEQSVEKLRIEHKRTAVIETVLSEILTELVGATSRAEIAETICRSLGETDIYEFAWVGEREIGSDSLVLHAAAGDTGETVAAVRDALDDETTTTLEERAVETGRLQAAQPLVDDSQVPDSVGTAGFADGVQSALAVPLVYGSNVHGVVGIYASGTEAFSDRAYTSFETLGDVAGFAVTAARNRNLLLSDSVAELTFEVGDGSVVSRLSKALDSTLRLEGVVPHGDDALLCFVSVEGSTMQAVEGAATDIAGIDDLRAIRESESGGSVELTVRGSTPLLAISSLGGTVRRANFDSGTGRIVVELPPDGDVRRIADAVSRDYNMEFVAKEERERSVTTAREFRDALHDALTERQRTALQTAYFADYFESPRGSTAEEVAASLDITGSTLLYHLRAGQRKLLDAYLNESSRSSETR</sequence>
<dbReference type="InterPro" id="IPR029016">
    <property type="entry name" value="GAF-like_dom_sf"/>
</dbReference>
<evidence type="ECO:0000313" key="9">
    <source>
        <dbReference type="Proteomes" id="UP000320212"/>
    </source>
</evidence>
<evidence type="ECO:0000259" key="3">
    <source>
        <dbReference type="Pfam" id="PF04967"/>
    </source>
</evidence>
<dbReference type="Proteomes" id="UP000320212">
    <property type="component" value="Unassembled WGS sequence"/>
</dbReference>
<dbReference type="AlphaFoldDB" id="A0A558FZT1"/>
<dbReference type="InterPro" id="IPR007050">
    <property type="entry name" value="HTH_bacterioopsin"/>
</dbReference>
<feature type="domain" description="GAF" evidence="5">
    <location>
        <begin position="136"/>
        <end position="280"/>
    </location>
</feature>
<dbReference type="Gene3D" id="3.30.450.40">
    <property type="match status" value="1"/>
</dbReference>
<dbReference type="EMBL" id="VMTR01000224">
    <property type="protein sequence ID" value="TVT91008.1"/>
    <property type="molecule type" value="Genomic_DNA"/>
</dbReference>
<dbReference type="InterPro" id="IPR003018">
    <property type="entry name" value="GAF"/>
</dbReference>
<dbReference type="Pfam" id="PF13185">
    <property type="entry name" value="GAF_2"/>
    <property type="match status" value="1"/>
</dbReference>